<evidence type="ECO:0000313" key="3">
    <source>
        <dbReference type="Proteomes" id="UP000095746"/>
    </source>
</evidence>
<name>A0A173XJ47_FLAPL</name>
<evidence type="ECO:0000313" key="2">
    <source>
        <dbReference type="EMBL" id="CUN51280.1"/>
    </source>
</evidence>
<sequence>MTAANAVIAEVGKVDAAASSAVAAVLLLVIYGGYFLATCWGSRRIVRGG</sequence>
<keyword evidence="1" id="KW-0472">Membrane</keyword>
<keyword evidence="1" id="KW-1133">Transmembrane helix</keyword>
<evidence type="ECO:0000256" key="1">
    <source>
        <dbReference type="SAM" id="Phobius"/>
    </source>
</evidence>
<keyword evidence="1" id="KW-0812">Transmembrane</keyword>
<organism evidence="2 3">
    <name type="scientific">Flavonifractor plautii</name>
    <name type="common">Fusobacterium plautii</name>
    <dbReference type="NCBI Taxonomy" id="292800"/>
    <lineage>
        <taxon>Bacteria</taxon>
        <taxon>Bacillati</taxon>
        <taxon>Bacillota</taxon>
        <taxon>Clostridia</taxon>
        <taxon>Eubacteriales</taxon>
        <taxon>Oscillospiraceae</taxon>
        <taxon>Flavonifractor</taxon>
    </lineage>
</organism>
<dbReference type="EMBL" id="CYZT01000001">
    <property type="protein sequence ID" value="CUN51280.1"/>
    <property type="molecule type" value="Genomic_DNA"/>
</dbReference>
<feature type="transmembrane region" description="Helical" evidence="1">
    <location>
        <begin position="16"/>
        <end position="37"/>
    </location>
</feature>
<dbReference type="Proteomes" id="UP000095746">
    <property type="component" value="Unassembled WGS sequence"/>
</dbReference>
<reference evidence="2 3" key="1">
    <citation type="submission" date="2015-09" db="EMBL/GenBank/DDBJ databases">
        <authorList>
            <consortium name="Pathogen Informatics"/>
        </authorList>
    </citation>
    <scope>NUCLEOTIDE SEQUENCE [LARGE SCALE GENOMIC DNA]</scope>
    <source>
        <strain evidence="2 3">2789STDY5608854</strain>
    </source>
</reference>
<proteinExistence type="predicted"/>
<dbReference type="AlphaFoldDB" id="A0A173XJ47"/>
<protein>
    <submittedName>
        <fullName evidence="2">Uncharacterized protein</fullName>
    </submittedName>
</protein>
<gene>
    <name evidence="2" type="ORF">ERS852411_00001</name>
</gene>
<accession>A0A173XJ47</accession>